<dbReference type="InterPro" id="IPR024724">
    <property type="entry name" value="MoaF_N"/>
</dbReference>
<evidence type="ECO:0000313" key="5">
    <source>
        <dbReference type="Proteomes" id="UP001422074"/>
    </source>
</evidence>
<evidence type="ECO:0000259" key="2">
    <source>
        <dbReference type="Pfam" id="PF10703"/>
    </source>
</evidence>
<dbReference type="Gene3D" id="2.40.128.20">
    <property type="match status" value="1"/>
</dbReference>
<comment type="caution">
    <text evidence="4">The sequence shown here is derived from an EMBL/GenBank/DDBJ whole genome shotgun (WGS) entry which is preliminary data.</text>
</comment>
<proteinExistence type="predicted"/>
<dbReference type="InterPro" id="IPR035348">
    <property type="entry name" value="MoaF_C"/>
</dbReference>
<protein>
    <submittedName>
        <fullName evidence="4">MoaF C-terminal domain-containing protein</fullName>
    </submittedName>
</protein>
<dbReference type="Proteomes" id="UP001422074">
    <property type="component" value="Unassembled WGS sequence"/>
</dbReference>
<dbReference type="EMBL" id="JBDFRB010000002">
    <property type="protein sequence ID" value="MEN2743655.1"/>
    <property type="molecule type" value="Genomic_DNA"/>
</dbReference>
<keyword evidence="5" id="KW-1185">Reference proteome</keyword>
<feature type="domain" description="Molybdenum cofactor biosynthesis protein F N-terminal" evidence="2">
    <location>
        <begin position="41"/>
        <end position="140"/>
    </location>
</feature>
<evidence type="ECO:0000313" key="4">
    <source>
        <dbReference type="EMBL" id="MEN2743655.1"/>
    </source>
</evidence>
<organism evidence="4 5">
    <name type="scientific">Sinomonas halotolerans</name>
    <dbReference type="NCBI Taxonomy" id="1644133"/>
    <lineage>
        <taxon>Bacteria</taxon>
        <taxon>Bacillati</taxon>
        <taxon>Actinomycetota</taxon>
        <taxon>Actinomycetes</taxon>
        <taxon>Micrococcales</taxon>
        <taxon>Micrococcaceae</taxon>
        <taxon>Sinomonas</taxon>
    </lineage>
</organism>
<feature type="compositionally biased region" description="Polar residues" evidence="1">
    <location>
        <begin position="32"/>
        <end position="41"/>
    </location>
</feature>
<feature type="region of interest" description="Disordered" evidence="1">
    <location>
        <begin position="1"/>
        <end position="42"/>
    </location>
</feature>
<dbReference type="RefSeq" id="WP_345883171.1">
    <property type="nucleotide sequence ID" value="NZ_JBDFRB010000002.1"/>
</dbReference>
<dbReference type="Pfam" id="PF10703">
    <property type="entry name" value="MoaF"/>
    <property type="match status" value="1"/>
</dbReference>
<feature type="domain" description="MoaF C-terminal" evidence="3">
    <location>
        <begin position="171"/>
        <end position="285"/>
    </location>
</feature>
<reference evidence="4 5" key="1">
    <citation type="submission" date="2024-05" db="EMBL/GenBank/DDBJ databases">
        <title>Sinomonas sp. nov., isolated from a waste landfill.</title>
        <authorList>
            <person name="Zhao Y."/>
        </authorList>
    </citation>
    <scope>NUCLEOTIDE SEQUENCE [LARGE SCALE GENOMIC DNA]</scope>
    <source>
        <strain evidence="4 5">CCTCC AB2014300</strain>
    </source>
</reference>
<sequence>MSQPTATPAPAVRPDAASSRRVPPGTVKPGTGRQTVYSDPSSWLPLDGLAPGFDGAKADPSPVLDGRAIALEDGSRYRFAAGRVSWSSAECAGGSAYEAFEVAEGLVYAQYAEETSGRAAAAVSLVLDLERGWALRVTSTVVGAGPGRTAVAQRFEAAAIAGCQSQGRPPSPSDDLVGRRVMWVYSGEHAYEHVYLSPGLYTWQCLAGPERGLADTDECTVYCVRPGIYVFAWREKVIPCASVTVADHRRLTALRSHGVLFGLDASAREQVHFTFGAHGRLLSQTVHPAEHDPARPEHA</sequence>
<name>A0ABU9WWV8_9MICC</name>
<dbReference type="InterPro" id="IPR012674">
    <property type="entry name" value="Calycin"/>
</dbReference>
<gene>
    <name evidence="4" type="ORF">ABCQ75_03750</name>
</gene>
<dbReference type="Pfam" id="PF17409">
    <property type="entry name" value="MoaF_C"/>
    <property type="match status" value="1"/>
</dbReference>
<evidence type="ECO:0000256" key="1">
    <source>
        <dbReference type="SAM" id="MobiDB-lite"/>
    </source>
</evidence>
<accession>A0ABU9WWV8</accession>
<evidence type="ECO:0000259" key="3">
    <source>
        <dbReference type="Pfam" id="PF17409"/>
    </source>
</evidence>